<comment type="caution">
    <text evidence="1">The sequence shown here is derived from an EMBL/GenBank/DDBJ whole genome shotgun (WGS) entry which is preliminary data.</text>
</comment>
<name>A0ABD1PRV0_9LAMI</name>
<organism evidence="1 2">
    <name type="scientific">Abeliophyllum distichum</name>
    <dbReference type="NCBI Taxonomy" id="126358"/>
    <lineage>
        <taxon>Eukaryota</taxon>
        <taxon>Viridiplantae</taxon>
        <taxon>Streptophyta</taxon>
        <taxon>Embryophyta</taxon>
        <taxon>Tracheophyta</taxon>
        <taxon>Spermatophyta</taxon>
        <taxon>Magnoliopsida</taxon>
        <taxon>eudicotyledons</taxon>
        <taxon>Gunneridae</taxon>
        <taxon>Pentapetalae</taxon>
        <taxon>asterids</taxon>
        <taxon>lamiids</taxon>
        <taxon>Lamiales</taxon>
        <taxon>Oleaceae</taxon>
        <taxon>Forsythieae</taxon>
        <taxon>Abeliophyllum</taxon>
    </lineage>
</organism>
<dbReference type="AlphaFoldDB" id="A0ABD1PRV0"/>
<protein>
    <submittedName>
        <fullName evidence="1">Actin</fullName>
    </submittedName>
</protein>
<reference evidence="2" key="1">
    <citation type="submission" date="2024-07" db="EMBL/GenBank/DDBJ databases">
        <title>Two chromosome-level genome assemblies of Korean endemic species Abeliophyllum distichum and Forsythia ovata (Oleaceae).</title>
        <authorList>
            <person name="Jang H."/>
        </authorList>
    </citation>
    <scope>NUCLEOTIDE SEQUENCE [LARGE SCALE GENOMIC DNA]</scope>
</reference>
<accession>A0ABD1PRV0</accession>
<dbReference type="EMBL" id="JBFOLK010000013">
    <property type="protein sequence ID" value="KAL2466620.1"/>
    <property type="molecule type" value="Genomic_DNA"/>
</dbReference>
<gene>
    <name evidence="1" type="ORF">Adt_42471</name>
</gene>
<proteinExistence type="predicted"/>
<dbReference type="Gene3D" id="3.90.640.10">
    <property type="entry name" value="Actin, Chain A, domain 4"/>
    <property type="match status" value="1"/>
</dbReference>
<evidence type="ECO:0000313" key="2">
    <source>
        <dbReference type="Proteomes" id="UP001604336"/>
    </source>
</evidence>
<sequence length="100" mass="11360">MTAADLLYDEATFPPYRVGTPCWKKSYLDYSSADLDIIEFGELEGYSKAAKQGRDKRTCQREGTQFDYEQELENAKMSSSIEKSYELPDGQVITIGAERL</sequence>
<dbReference type="Proteomes" id="UP001604336">
    <property type="component" value="Unassembled WGS sequence"/>
</dbReference>
<evidence type="ECO:0000313" key="1">
    <source>
        <dbReference type="EMBL" id="KAL2466620.1"/>
    </source>
</evidence>
<keyword evidence="2" id="KW-1185">Reference proteome</keyword>